<reference evidence="1" key="2">
    <citation type="submission" date="2024-10" db="UniProtKB">
        <authorList>
            <consortium name="EnsemblProtists"/>
        </authorList>
    </citation>
    <scope>IDENTIFICATION</scope>
</reference>
<dbReference type="EnsemblProtists" id="EOD36054">
    <property type="protein sequence ID" value="EOD36054"/>
    <property type="gene ID" value="EMIHUDRAFT_226911"/>
</dbReference>
<dbReference type="HOGENOM" id="CLU_1942062_0_0_1"/>
<organism evidence="1 2">
    <name type="scientific">Emiliania huxleyi (strain CCMP1516)</name>
    <dbReference type="NCBI Taxonomy" id="280463"/>
    <lineage>
        <taxon>Eukaryota</taxon>
        <taxon>Haptista</taxon>
        <taxon>Haptophyta</taxon>
        <taxon>Prymnesiophyceae</taxon>
        <taxon>Isochrysidales</taxon>
        <taxon>Noelaerhabdaceae</taxon>
        <taxon>Emiliania</taxon>
    </lineage>
</organism>
<protein>
    <submittedName>
        <fullName evidence="1">Uncharacterized protein</fullName>
    </submittedName>
</protein>
<dbReference type="PaxDb" id="2903-EOD36054"/>
<evidence type="ECO:0000313" key="2">
    <source>
        <dbReference type="Proteomes" id="UP000013827"/>
    </source>
</evidence>
<evidence type="ECO:0000313" key="1">
    <source>
        <dbReference type="EnsemblProtists" id="EOD36054"/>
    </source>
</evidence>
<name>A0A0D3KJW9_EMIH1</name>
<reference evidence="2" key="1">
    <citation type="journal article" date="2013" name="Nature">
        <title>Pan genome of the phytoplankton Emiliania underpins its global distribution.</title>
        <authorList>
            <person name="Read B.A."/>
            <person name="Kegel J."/>
            <person name="Klute M.J."/>
            <person name="Kuo A."/>
            <person name="Lefebvre S.C."/>
            <person name="Maumus F."/>
            <person name="Mayer C."/>
            <person name="Miller J."/>
            <person name="Monier A."/>
            <person name="Salamov A."/>
            <person name="Young J."/>
            <person name="Aguilar M."/>
            <person name="Claverie J.M."/>
            <person name="Frickenhaus S."/>
            <person name="Gonzalez K."/>
            <person name="Herman E.K."/>
            <person name="Lin Y.C."/>
            <person name="Napier J."/>
            <person name="Ogata H."/>
            <person name="Sarno A.F."/>
            <person name="Shmutz J."/>
            <person name="Schroeder D."/>
            <person name="de Vargas C."/>
            <person name="Verret F."/>
            <person name="von Dassow P."/>
            <person name="Valentin K."/>
            <person name="Van de Peer Y."/>
            <person name="Wheeler G."/>
            <person name="Dacks J.B."/>
            <person name="Delwiche C.F."/>
            <person name="Dyhrman S.T."/>
            <person name="Glockner G."/>
            <person name="John U."/>
            <person name="Richards T."/>
            <person name="Worden A.Z."/>
            <person name="Zhang X."/>
            <person name="Grigoriev I.V."/>
            <person name="Allen A.E."/>
            <person name="Bidle K."/>
            <person name="Borodovsky M."/>
            <person name="Bowler C."/>
            <person name="Brownlee C."/>
            <person name="Cock J.M."/>
            <person name="Elias M."/>
            <person name="Gladyshev V.N."/>
            <person name="Groth M."/>
            <person name="Guda C."/>
            <person name="Hadaegh A."/>
            <person name="Iglesias-Rodriguez M.D."/>
            <person name="Jenkins J."/>
            <person name="Jones B.M."/>
            <person name="Lawson T."/>
            <person name="Leese F."/>
            <person name="Lindquist E."/>
            <person name="Lobanov A."/>
            <person name="Lomsadze A."/>
            <person name="Malik S.B."/>
            <person name="Marsh M.E."/>
            <person name="Mackinder L."/>
            <person name="Mock T."/>
            <person name="Mueller-Roeber B."/>
            <person name="Pagarete A."/>
            <person name="Parker M."/>
            <person name="Probert I."/>
            <person name="Quesneville H."/>
            <person name="Raines C."/>
            <person name="Rensing S.A."/>
            <person name="Riano-Pachon D.M."/>
            <person name="Richier S."/>
            <person name="Rokitta S."/>
            <person name="Shiraiwa Y."/>
            <person name="Soanes D.M."/>
            <person name="van der Giezen M."/>
            <person name="Wahlund T.M."/>
            <person name="Williams B."/>
            <person name="Wilson W."/>
            <person name="Wolfe G."/>
            <person name="Wurch L.L."/>
        </authorList>
    </citation>
    <scope>NUCLEOTIDE SEQUENCE</scope>
</reference>
<dbReference type="AlphaFoldDB" id="A0A0D3KJW9"/>
<dbReference type="RefSeq" id="XP_005788483.1">
    <property type="nucleotide sequence ID" value="XM_005788426.1"/>
</dbReference>
<accession>A0A0D3KJW9</accession>
<dbReference type="KEGG" id="ehx:EMIHUDRAFT_226911"/>
<dbReference type="Proteomes" id="UP000013827">
    <property type="component" value="Unassembled WGS sequence"/>
</dbReference>
<sequence length="130" mass="14269">MSSEEKQAYAWGMLGTVLTEVAKAHGLGPEAWESWAEKAFAEYEAGELRDYVMQEAAKLVEEMKKTGATPAECYTLIESAIKHKMFDAAKASDLDAFDRAVAAVRADDKVSDKIKPIIAAWKDKQLGKGL</sequence>
<proteinExistence type="predicted"/>
<dbReference type="GeneID" id="17281325"/>
<keyword evidence="2" id="KW-1185">Reference proteome</keyword>